<evidence type="ECO:0000313" key="3">
    <source>
        <dbReference type="EMBL" id="QQZ09847.1"/>
    </source>
</evidence>
<protein>
    <submittedName>
        <fullName evidence="3">DUF4083 family protein</fullName>
    </submittedName>
</protein>
<name>A0ABX7E682_9BACI</name>
<keyword evidence="2" id="KW-1133">Transmembrane helix</keyword>
<dbReference type="Proteomes" id="UP000595691">
    <property type="component" value="Chromosome"/>
</dbReference>
<keyword evidence="2" id="KW-0812">Transmembrane</keyword>
<dbReference type="InterPro" id="IPR025143">
    <property type="entry name" value="DUF4083"/>
</dbReference>
<evidence type="ECO:0000256" key="1">
    <source>
        <dbReference type="SAM" id="Coils"/>
    </source>
</evidence>
<accession>A0ABX7E682</accession>
<evidence type="ECO:0000313" key="4">
    <source>
        <dbReference type="Proteomes" id="UP000595691"/>
    </source>
</evidence>
<reference evidence="3 4" key="1">
    <citation type="submission" date="2020-11" db="EMBL/GenBank/DDBJ databases">
        <title>Taxonomic evaluation of the Bacillus sporothermodurans group of bacteria based on whole genome sequences.</title>
        <authorList>
            <person name="Fiedler G."/>
            <person name="Herbstmann A.-D."/>
            <person name="Doll E."/>
            <person name="Wenning M."/>
            <person name="Brinks E."/>
            <person name="Kabisch J."/>
            <person name="Breitenwieser F."/>
            <person name="Lappann M."/>
            <person name="Boehnlein C."/>
            <person name="Franz C."/>
        </authorList>
    </citation>
    <scope>NUCLEOTIDE SEQUENCE [LARGE SCALE GENOMIC DNA]</scope>
    <source>
        <strain evidence="3 4">JCM 19841</strain>
    </source>
</reference>
<organism evidence="3 4">
    <name type="scientific">Heyndrickxia vini</name>
    <dbReference type="NCBI Taxonomy" id="1476025"/>
    <lineage>
        <taxon>Bacteria</taxon>
        <taxon>Bacillati</taxon>
        <taxon>Bacillota</taxon>
        <taxon>Bacilli</taxon>
        <taxon>Bacillales</taxon>
        <taxon>Bacillaceae</taxon>
        <taxon>Heyndrickxia</taxon>
    </lineage>
</organism>
<feature type="coiled-coil region" evidence="1">
    <location>
        <begin position="31"/>
        <end position="58"/>
    </location>
</feature>
<keyword evidence="2" id="KW-0472">Membrane</keyword>
<evidence type="ECO:0000256" key="2">
    <source>
        <dbReference type="SAM" id="Phobius"/>
    </source>
</evidence>
<dbReference type="EMBL" id="CP065425">
    <property type="protein sequence ID" value="QQZ09847.1"/>
    <property type="molecule type" value="Genomic_DNA"/>
</dbReference>
<feature type="transmembrane region" description="Helical" evidence="2">
    <location>
        <begin position="6"/>
        <end position="27"/>
    </location>
</feature>
<proteinExistence type="predicted"/>
<gene>
    <name evidence="3" type="ORF">I5776_02390</name>
</gene>
<keyword evidence="4" id="KW-1185">Reference proteome</keyword>
<dbReference type="Pfam" id="PF13314">
    <property type="entry name" value="DUF4083"/>
    <property type="match status" value="1"/>
</dbReference>
<sequence>MPMEESFFIFFIFFLLVVGVLSFALFIRRLLINFQVKNNQLNEINRNLERMIELLEDKTD</sequence>
<keyword evidence="1" id="KW-0175">Coiled coil</keyword>